<keyword evidence="1" id="KW-0812">Transmembrane</keyword>
<dbReference type="AlphaFoldDB" id="A0A3R9MXQ7"/>
<sequence>MLLTNRLYRNAAQLTQLVRALISSACLANIAHQYYLFHQASLGHWPAPGEGLASEQRADVLTGVQLLAALLAFGALLTWMYRAYRNVHALPGARPMHAASVAIWGWLIPIINLWYPCRIMQEIGHYTVRYAHPNDTRLASRWDYTVAAWWILNIVSFVVTRLALYMDRSLGNSLTDSMQYDRLLLCGYIISIGASLLTFALLRMLAPHEQALLREPNAPPVPLEPSIF</sequence>
<feature type="transmembrane region" description="Helical" evidence="1">
    <location>
        <begin position="96"/>
        <end position="115"/>
    </location>
</feature>
<dbReference type="RefSeq" id="WP_125429305.1">
    <property type="nucleotide sequence ID" value="NZ_RWIS01000006.1"/>
</dbReference>
<feature type="domain" description="DUF4328" evidence="2">
    <location>
        <begin position="53"/>
        <end position="205"/>
    </location>
</feature>
<organism evidence="3 4">
    <name type="scientific">Hymenobacter metallilatus</name>
    <dbReference type="NCBI Taxonomy" id="2493666"/>
    <lineage>
        <taxon>Bacteria</taxon>
        <taxon>Pseudomonadati</taxon>
        <taxon>Bacteroidota</taxon>
        <taxon>Cytophagia</taxon>
        <taxon>Cytophagales</taxon>
        <taxon>Hymenobacteraceae</taxon>
        <taxon>Hymenobacter</taxon>
    </lineage>
</organism>
<dbReference type="InterPro" id="IPR025565">
    <property type="entry name" value="DUF4328"/>
</dbReference>
<evidence type="ECO:0000256" key="1">
    <source>
        <dbReference type="SAM" id="Phobius"/>
    </source>
</evidence>
<keyword evidence="1" id="KW-0472">Membrane</keyword>
<protein>
    <submittedName>
        <fullName evidence="3">DUF4328 domain-containing protein</fullName>
    </submittedName>
</protein>
<keyword evidence="1" id="KW-1133">Transmembrane helix</keyword>
<gene>
    <name evidence="3" type="ORF">EI290_10065</name>
</gene>
<evidence type="ECO:0000313" key="4">
    <source>
        <dbReference type="Proteomes" id="UP000280066"/>
    </source>
</evidence>
<evidence type="ECO:0000313" key="3">
    <source>
        <dbReference type="EMBL" id="RSK33053.1"/>
    </source>
</evidence>
<dbReference type="EMBL" id="RWIS01000006">
    <property type="protein sequence ID" value="RSK33053.1"/>
    <property type="molecule type" value="Genomic_DNA"/>
</dbReference>
<name>A0A3R9MXQ7_9BACT</name>
<reference evidence="3 4" key="1">
    <citation type="submission" date="2018-12" db="EMBL/GenBank/DDBJ databases">
        <authorList>
            <person name="Feng G."/>
            <person name="Zhu H."/>
        </authorList>
    </citation>
    <scope>NUCLEOTIDE SEQUENCE [LARGE SCALE GENOMIC DNA]</scope>
    <source>
        <strain evidence="3 4">9PBR-2</strain>
    </source>
</reference>
<comment type="caution">
    <text evidence="3">The sequence shown here is derived from an EMBL/GenBank/DDBJ whole genome shotgun (WGS) entry which is preliminary data.</text>
</comment>
<dbReference type="Proteomes" id="UP000280066">
    <property type="component" value="Unassembled WGS sequence"/>
</dbReference>
<evidence type="ECO:0000259" key="2">
    <source>
        <dbReference type="Pfam" id="PF14219"/>
    </source>
</evidence>
<keyword evidence="4" id="KW-1185">Reference proteome</keyword>
<proteinExistence type="predicted"/>
<dbReference type="OrthoDB" id="4174975at2"/>
<feature type="transmembrane region" description="Helical" evidence="1">
    <location>
        <begin position="185"/>
        <end position="206"/>
    </location>
</feature>
<dbReference type="Pfam" id="PF14219">
    <property type="entry name" value="DUF4328"/>
    <property type="match status" value="1"/>
</dbReference>
<feature type="transmembrane region" description="Helical" evidence="1">
    <location>
        <begin position="147"/>
        <end position="164"/>
    </location>
</feature>
<feature type="transmembrane region" description="Helical" evidence="1">
    <location>
        <begin position="64"/>
        <end position="84"/>
    </location>
</feature>
<accession>A0A3R9MXQ7</accession>